<protein>
    <submittedName>
        <fullName evidence="1">Uncharacterized protein</fullName>
    </submittedName>
</protein>
<name>A0A5B7EBL2_PORTR</name>
<gene>
    <name evidence="1" type="ORF">E2C01_023615</name>
</gene>
<proteinExistence type="predicted"/>
<dbReference type="AlphaFoldDB" id="A0A5B7EBL2"/>
<dbReference type="Proteomes" id="UP000324222">
    <property type="component" value="Unassembled WGS sequence"/>
</dbReference>
<organism evidence="1 2">
    <name type="scientific">Portunus trituberculatus</name>
    <name type="common">Swimming crab</name>
    <name type="synonym">Neptunus trituberculatus</name>
    <dbReference type="NCBI Taxonomy" id="210409"/>
    <lineage>
        <taxon>Eukaryota</taxon>
        <taxon>Metazoa</taxon>
        <taxon>Ecdysozoa</taxon>
        <taxon>Arthropoda</taxon>
        <taxon>Crustacea</taxon>
        <taxon>Multicrustacea</taxon>
        <taxon>Malacostraca</taxon>
        <taxon>Eumalacostraca</taxon>
        <taxon>Eucarida</taxon>
        <taxon>Decapoda</taxon>
        <taxon>Pleocyemata</taxon>
        <taxon>Brachyura</taxon>
        <taxon>Eubrachyura</taxon>
        <taxon>Portunoidea</taxon>
        <taxon>Portunidae</taxon>
        <taxon>Portuninae</taxon>
        <taxon>Portunus</taxon>
    </lineage>
</organism>
<evidence type="ECO:0000313" key="1">
    <source>
        <dbReference type="EMBL" id="MPC30353.1"/>
    </source>
</evidence>
<dbReference type="EMBL" id="VSRR010002238">
    <property type="protein sequence ID" value="MPC30353.1"/>
    <property type="molecule type" value="Genomic_DNA"/>
</dbReference>
<accession>A0A5B7EBL2</accession>
<comment type="caution">
    <text evidence="1">The sequence shown here is derived from an EMBL/GenBank/DDBJ whole genome shotgun (WGS) entry which is preliminary data.</text>
</comment>
<sequence length="72" mass="8143">MYNKYAVHKLGKLPQLQIMYISHTTAIAMLLGGRRALPPFLEFNVVGVVPQSLLEVPQGFQHPLWNTQITIL</sequence>
<evidence type="ECO:0000313" key="2">
    <source>
        <dbReference type="Proteomes" id="UP000324222"/>
    </source>
</evidence>
<reference evidence="1 2" key="1">
    <citation type="submission" date="2019-05" db="EMBL/GenBank/DDBJ databases">
        <title>Another draft genome of Portunus trituberculatus and its Hox gene families provides insights of decapod evolution.</title>
        <authorList>
            <person name="Jeong J.-H."/>
            <person name="Song I."/>
            <person name="Kim S."/>
            <person name="Choi T."/>
            <person name="Kim D."/>
            <person name="Ryu S."/>
            <person name="Kim W."/>
        </authorList>
    </citation>
    <scope>NUCLEOTIDE SEQUENCE [LARGE SCALE GENOMIC DNA]</scope>
    <source>
        <tissue evidence="1">Muscle</tissue>
    </source>
</reference>
<keyword evidence="2" id="KW-1185">Reference proteome</keyword>